<organism evidence="6 8">
    <name type="scientific">Mycobacterium tuberculosis</name>
    <dbReference type="NCBI Taxonomy" id="1773"/>
    <lineage>
        <taxon>Bacteria</taxon>
        <taxon>Bacillati</taxon>
        <taxon>Actinomycetota</taxon>
        <taxon>Actinomycetes</taxon>
        <taxon>Mycobacteriales</taxon>
        <taxon>Mycobacteriaceae</taxon>
        <taxon>Mycobacterium</taxon>
        <taxon>Mycobacterium tuberculosis complex</taxon>
    </lineage>
</organism>
<dbReference type="Proteomes" id="UP000048289">
    <property type="component" value="Unassembled WGS sequence"/>
</dbReference>
<evidence type="ECO:0000313" key="6">
    <source>
        <dbReference type="EMBL" id="COV86514.1"/>
    </source>
</evidence>
<reference evidence="6" key="1">
    <citation type="submission" date="2015-03" db="EMBL/GenBank/DDBJ databases">
        <authorList>
            <person name="Murphy D."/>
        </authorList>
    </citation>
    <scope>NUCLEOTIDE SEQUENCE [LARGE SCALE GENOMIC DNA]</scope>
    <source>
        <strain evidence="6">K00500041</strain>
    </source>
</reference>
<name>A0A0U0R9Q7_MYCTX</name>
<evidence type="ECO:0000313" key="2">
    <source>
        <dbReference type="EMBL" id="CFE43399.1"/>
    </source>
</evidence>
<dbReference type="Proteomes" id="UP000045842">
    <property type="component" value="Unassembled WGS sequence"/>
</dbReference>
<dbReference type="Proteomes" id="UP000038802">
    <property type="component" value="Unassembled WGS sequence"/>
</dbReference>
<dbReference type="EMBL" id="CQQC01000993">
    <property type="protein sequence ID" value="CNV55315.1"/>
    <property type="molecule type" value="Genomic_DNA"/>
</dbReference>
<evidence type="ECO:0000313" key="9">
    <source>
        <dbReference type="Proteomes" id="UP000039217"/>
    </source>
</evidence>
<dbReference type="EMBL" id="CFOH01000232">
    <property type="protein sequence ID" value="CFE50359.1"/>
    <property type="molecule type" value="Genomic_DNA"/>
</dbReference>
<evidence type="ECO:0000256" key="1">
    <source>
        <dbReference type="SAM" id="MobiDB-lite"/>
    </source>
</evidence>
<dbReference type="Proteomes" id="UP000039217">
    <property type="component" value="Unassembled WGS sequence"/>
</dbReference>
<accession>A0A0U0R9Q7</accession>
<dbReference type="Proteomes" id="UP000046947">
    <property type="component" value="Unassembled WGS sequence"/>
</dbReference>
<evidence type="ECO:0000313" key="5">
    <source>
        <dbReference type="EMBL" id="CNV55315.1"/>
    </source>
</evidence>
<dbReference type="EMBL" id="CSAE01000225">
    <property type="protein sequence ID" value="COV86514.1"/>
    <property type="molecule type" value="Genomic_DNA"/>
</dbReference>
<dbReference type="Proteomes" id="UP000048948">
    <property type="component" value="Unassembled WGS sequence"/>
</dbReference>
<evidence type="ECO:0000313" key="13">
    <source>
        <dbReference type="Proteomes" id="UP000048948"/>
    </source>
</evidence>
<evidence type="ECO:0000313" key="12">
    <source>
        <dbReference type="Proteomes" id="UP000048289"/>
    </source>
</evidence>
<evidence type="ECO:0000313" key="4">
    <source>
        <dbReference type="EMBL" id="CKU18921.1"/>
    </source>
</evidence>
<dbReference type="EMBL" id="CNGE01001475">
    <property type="protein sequence ID" value="CKU18921.1"/>
    <property type="molecule type" value="Genomic_DNA"/>
</dbReference>
<protein>
    <submittedName>
        <fullName evidence="6">Uncharacterized protein</fullName>
    </submittedName>
</protein>
<feature type="region of interest" description="Disordered" evidence="1">
    <location>
        <begin position="1"/>
        <end position="36"/>
    </location>
</feature>
<evidence type="ECO:0000313" key="7">
    <source>
        <dbReference type="EMBL" id="COW66107.1"/>
    </source>
</evidence>
<evidence type="ECO:0000313" key="3">
    <source>
        <dbReference type="EMBL" id="CFE50359.1"/>
    </source>
</evidence>
<sequence>MFRLDDVEQGVPEVDDEKLGSRGGMGPDDLAAQGPQRGRLSALVVAQHQQVRVASEIDGHRLASTFLEAEQDVRTEFVAGSGHDAVVVHARGQ</sequence>
<gene>
    <name evidence="5" type="ORF">ERS007661_02679</name>
    <name evidence="7" type="ORF">ERS007679_04141</name>
    <name evidence="2" type="ORF">ERS007681_03406</name>
    <name evidence="3" type="ORF">ERS007688_01697</name>
    <name evidence="6" type="ORF">ERS007703_02197</name>
    <name evidence="4" type="ORF">ERS027646_04570</name>
</gene>
<reference evidence="8 9" key="2">
    <citation type="submission" date="2015-03" db="EMBL/GenBank/DDBJ databases">
        <authorList>
            <consortium name="Pathogen Informatics"/>
        </authorList>
    </citation>
    <scope>NUCLEOTIDE SEQUENCE [LARGE SCALE GENOMIC DNA]</scope>
    <source>
        <strain evidence="4 13">Bir 172</strain>
        <strain evidence="5 9">D00501624</strain>
        <strain evidence="7 10">G09801536</strain>
        <strain evidence="2 12">G09901357</strain>
        <strain evidence="3 11">H09601792</strain>
        <strain evidence="8">K00500041</strain>
    </source>
</reference>
<dbReference type="EMBL" id="CFOE01000583">
    <property type="protein sequence ID" value="CFE43399.1"/>
    <property type="molecule type" value="Genomic_DNA"/>
</dbReference>
<dbReference type="EMBL" id="CSAD01000942">
    <property type="protein sequence ID" value="COW66107.1"/>
    <property type="molecule type" value="Genomic_DNA"/>
</dbReference>
<dbReference type="AlphaFoldDB" id="A0A0U0R9Q7"/>
<evidence type="ECO:0000313" key="11">
    <source>
        <dbReference type="Proteomes" id="UP000046947"/>
    </source>
</evidence>
<evidence type="ECO:0000313" key="8">
    <source>
        <dbReference type="Proteomes" id="UP000038802"/>
    </source>
</evidence>
<proteinExistence type="predicted"/>
<evidence type="ECO:0000313" key="10">
    <source>
        <dbReference type="Proteomes" id="UP000045842"/>
    </source>
</evidence>